<comment type="pathway">
    <text evidence="1">Cell wall biogenesis; peptidoglycan biosynthesis.</text>
</comment>
<feature type="compositionally biased region" description="Low complexity" evidence="6">
    <location>
        <begin position="70"/>
        <end position="84"/>
    </location>
</feature>
<dbReference type="EMBL" id="LMWN01000033">
    <property type="protein sequence ID" value="KUN03473.1"/>
    <property type="molecule type" value="Genomic_DNA"/>
</dbReference>
<feature type="region of interest" description="Disordered" evidence="6">
    <location>
        <begin position="23"/>
        <end position="45"/>
    </location>
</feature>
<comment type="caution">
    <text evidence="8">The sequence shown here is derived from an EMBL/GenBank/DDBJ whole genome shotgun (WGS) entry which is preliminary data.</text>
</comment>
<dbReference type="GO" id="GO:0008360">
    <property type="term" value="P:regulation of cell shape"/>
    <property type="evidence" value="ECO:0007669"/>
    <property type="project" value="UniProtKB-KW"/>
</dbReference>
<feature type="region of interest" description="Disordered" evidence="6">
    <location>
        <begin position="70"/>
        <end position="94"/>
    </location>
</feature>
<dbReference type="InterPro" id="IPR005490">
    <property type="entry name" value="LD_TPept_cat_dom"/>
</dbReference>
<evidence type="ECO:0000256" key="7">
    <source>
        <dbReference type="SAM" id="Phobius"/>
    </source>
</evidence>
<name>A0A101P233_9ACTN</name>
<protein>
    <submittedName>
        <fullName evidence="8">Uncharacterized protein</fullName>
    </submittedName>
</protein>
<dbReference type="OrthoDB" id="4227951at2"/>
<dbReference type="Proteomes" id="UP000053127">
    <property type="component" value="Unassembled WGS sequence"/>
</dbReference>
<feature type="transmembrane region" description="Helical" evidence="7">
    <location>
        <begin position="48"/>
        <end position="68"/>
    </location>
</feature>
<organism evidence="8 9">
    <name type="scientific">Streptomyces yokosukanensis</name>
    <dbReference type="NCBI Taxonomy" id="67386"/>
    <lineage>
        <taxon>Bacteria</taxon>
        <taxon>Bacillati</taxon>
        <taxon>Actinomycetota</taxon>
        <taxon>Actinomycetes</taxon>
        <taxon>Kitasatosporales</taxon>
        <taxon>Streptomycetaceae</taxon>
        <taxon>Streptomyces</taxon>
    </lineage>
</organism>
<dbReference type="GO" id="GO:0009252">
    <property type="term" value="P:peptidoglycan biosynthetic process"/>
    <property type="evidence" value="ECO:0007669"/>
    <property type="project" value="UniProtKB-UniPathway"/>
</dbReference>
<sequence>MSDQPPPHPLTETELSARLRGLAAQGAAPATGAQARSRARRRRTGQRVLLSTTALAAVALAAVVSGALGSSTESAAPPAASAPHIPAPAPSPTPVQRVTIDLDAHTLTIEGRTFPISGVQENCPIGEKTVTVAAKYPTLTMPPNKYMKLTKHVDVRRWAVTFTDRSHHQRLLMNALDPSAGLASIGEDAGPGAIALSPQDGKWVYDAVKPGARVQIKGRQAASADPDSVCYERKPVTGGH</sequence>
<keyword evidence="7" id="KW-0812">Transmembrane</keyword>
<dbReference type="InterPro" id="IPR038063">
    <property type="entry name" value="Transpep_catalytic_dom"/>
</dbReference>
<evidence type="ECO:0000256" key="2">
    <source>
        <dbReference type="ARBA" id="ARBA00022679"/>
    </source>
</evidence>
<dbReference type="UniPathway" id="UPA00219"/>
<dbReference type="Gene3D" id="2.40.440.10">
    <property type="entry name" value="L,D-transpeptidase catalytic domain-like"/>
    <property type="match status" value="1"/>
</dbReference>
<keyword evidence="7" id="KW-0472">Membrane</keyword>
<dbReference type="GO" id="GO:0016740">
    <property type="term" value="F:transferase activity"/>
    <property type="evidence" value="ECO:0007669"/>
    <property type="project" value="UniProtKB-KW"/>
</dbReference>
<dbReference type="CDD" id="cd16913">
    <property type="entry name" value="YkuD_like"/>
    <property type="match status" value="1"/>
</dbReference>
<reference evidence="8 9" key="1">
    <citation type="submission" date="2015-10" db="EMBL/GenBank/DDBJ databases">
        <title>Draft genome sequence of Streptomyces yokosukanensis DSM 40224, type strain for the species Streptomyces yokosukanensis.</title>
        <authorList>
            <person name="Ruckert C."/>
            <person name="Winkler A."/>
            <person name="Kalinowski J."/>
            <person name="Kampfer P."/>
            <person name="Glaeser S."/>
        </authorList>
    </citation>
    <scope>NUCLEOTIDE SEQUENCE [LARGE SCALE GENOMIC DNA]</scope>
    <source>
        <strain evidence="8 9">DSM 40224</strain>
    </source>
</reference>
<evidence type="ECO:0000313" key="9">
    <source>
        <dbReference type="Proteomes" id="UP000053127"/>
    </source>
</evidence>
<keyword evidence="7" id="KW-1133">Transmembrane helix</keyword>
<dbReference type="RefSeq" id="WP_067127055.1">
    <property type="nucleotide sequence ID" value="NZ_JBFACD010000002.1"/>
</dbReference>
<feature type="compositionally biased region" description="Low complexity" evidence="6">
    <location>
        <begin position="23"/>
        <end position="36"/>
    </location>
</feature>
<dbReference type="AlphaFoldDB" id="A0A101P233"/>
<evidence type="ECO:0000256" key="6">
    <source>
        <dbReference type="SAM" id="MobiDB-lite"/>
    </source>
</evidence>
<gene>
    <name evidence="8" type="ORF">AQI95_23555</name>
</gene>
<keyword evidence="5" id="KW-0961">Cell wall biogenesis/degradation</keyword>
<evidence type="ECO:0000256" key="4">
    <source>
        <dbReference type="ARBA" id="ARBA00022984"/>
    </source>
</evidence>
<accession>A0A101P233</accession>
<keyword evidence="9" id="KW-1185">Reference proteome</keyword>
<keyword evidence="2" id="KW-0808">Transferase</keyword>
<evidence type="ECO:0000256" key="3">
    <source>
        <dbReference type="ARBA" id="ARBA00022960"/>
    </source>
</evidence>
<dbReference type="GO" id="GO:0071555">
    <property type="term" value="P:cell wall organization"/>
    <property type="evidence" value="ECO:0007669"/>
    <property type="project" value="UniProtKB-KW"/>
</dbReference>
<keyword evidence="4" id="KW-0573">Peptidoglycan synthesis</keyword>
<evidence type="ECO:0000256" key="5">
    <source>
        <dbReference type="ARBA" id="ARBA00023316"/>
    </source>
</evidence>
<evidence type="ECO:0000313" key="8">
    <source>
        <dbReference type="EMBL" id="KUN03473.1"/>
    </source>
</evidence>
<evidence type="ECO:0000256" key="1">
    <source>
        <dbReference type="ARBA" id="ARBA00004752"/>
    </source>
</evidence>
<keyword evidence="3" id="KW-0133">Cell shape</keyword>
<dbReference type="STRING" id="67386.AQI95_23555"/>
<proteinExistence type="predicted"/>